<protein>
    <submittedName>
        <fullName evidence="1">Uncharacterized protein</fullName>
    </submittedName>
</protein>
<evidence type="ECO:0000313" key="2">
    <source>
        <dbReference type="Proteomes" id="UP000198867"/>
    </source>
</evidence>
<organism evidence="1 2">
    <name type="scientific">Mycetocola miduiensis</name>
    <dbReference type="NCBI Taxonomy" id="995034"/>
    <lineage>
        <taxon>Bacteria</taxon>
        <taxon>Bacillati</taxon>
        <taxon>Actinomycetota</taxon>
        <taxon>Actinomycetes</taxon>
        <taxon>Micrococcales</taxon>
        <taxon>Microbacteriaceae</taxon>
        <taxon>Mycetocola</taxon>
    </lineage>
</organism>
<gene>
    <name evidence="1" type="ORF">SAMN05216219_0715</name>
</gene>
<proteinExistence type="predicted"/>
<name>A0A1I4Z4I1_9MICO</name>
<accession>A0A1I4Z4I1</accession>
<dbReference type="Proteomes" id="UP000198867">
    <property type="component" value="Unassembled WGS sequence"/>
</dbReference>
<evidence type="ECO:0000313" key="1">
    <source>
        <dbReference type="EMBL" id="SFN44889.1"/>
    </source>
</evidence>
<reference evidence="2" key="1">
    <citation type="submission" date="2016-10" db="EMBL/GenBank/DDBJ databases">
        <authorList>
            <person name="Varghese N."/>
            <person name="Submissions S."/>
        </authorList>
    </citation>
    <scope>NUCLEOTIDE SEQUENCE [LARGE SCALE GENOMIC DNA]</scope>
    <source>
        <strain evidence="2">CGMCC 1.11101</strain>
    </source>
</reference>
<dbReference type="EMBL" id="FOVM01000001">
    <property type="protein sequence ID" value="SFN44889.1"/>
    <property type="molecule type" value="Genomic_DNA"/>
</dbReference>
<dbReference type="AlphaFoldDB" id="A0A1I4Z4I1"/>
<sequence>MRMPCHRPGGTATLVGMIEISADASAKVPLVSDELIEQRVRALVGRASSRQVWMLFLDDRSIQMPLVLPVADYPESPGDGHAESFAASVRDIVEAVSAAQVIFVWERYGSDSLTRSDCAWAEQLHRACATEGVAVRAQLLSHKRGVRWIAAEDYLVA</sequence>
<keyword evidence="2" id="KW-1185">Reference proteome</keyword>